<evidence type="ECO:0000313" key="2">
    <source>
        <dbReference type="Proteomes" id="UP001049176"/>
    </source>
</evidence>
<protein>
    <recommendedName>
        <fullName evidence="3">F-box domain-containing protein</fullName>
    </recommendedName>
</protein>
<evidence type="ECO:0008006" key="3">
    <source>
        <dbReference type="Google" id="ProtNLM"/>
    </source>
</evidence>
<organism evidence="1 2">
    <name type="scientific">Marasmius oreades</name>
    <name type="common">fairy-ring Marasmius</name>
    <dbReference type="NCBI Taxonomy" id="181124"/>
    <lineage>
        <taxon>Eukaryota</taxon>
        <taxon>Fungi</taxon>
        <taxon>Dikarya</taxon>
        <taxon>Basidiomycota</taxon>
        <taxon>Agaricomycotina</taxon>
        <taxon>Agaricomycetes</taxon>
        <taxon>Agaricomycetidae</taxon>
        <taxon>Agaricales</taxon>
        <taxon>Marasmiineae</taxon>
        <taxon>Marasmiaceae</taxon>
        <taxon>Marasmius</taxon>
    </lineage>
</organism>
<proteinExistence type="predicted"/>
<keyword evidence="2" id="KW-1185">Reference proteome</keyword>
<accession>A0A9P7RS64</accession>
<dbReference type="Proteomes" id="UP001049176">
    <property type="component" value="Chromosome 8"/>
</dbReference>
<reference evidence="1" key="1">
    <citation type="journal article" date="2021" name="Genome Biol. Evol.">
        <title>The assembled and annotated genome of the fairy-ring fungus Marasmius oreades.</title>
        <authorList>
            <person name="Hiltunen M."/>
            <person name="Ament-Velasquez S.L."/>
            <person name="Johannesson H."/>
        </authorList>
    </citation>
    <scope>NUCLEOTIDE SEQUENCE</scope>
    <source>
        <strain evidence="1">03SP1</strain>
    </source>
</reference>
<dbReference type="Gene3D" id="3.80.10.10">
    <property type="entry name" value="Ribonuclease Inhibitor"/>
    <property type="match status" value="1"/>
</dbReference>
<dbReference type="OrthoDB" id="2886770at2759"/>
<dbReference type="InterPro" id="IPR032675">
    <property type="entry name" value="LRR_dom_sf"/>
</dbReference>
<dbReference type="KEGG" id="more:E1B28_012133"/>
<name>A0A9P7RS64_9AGAR</name>
<dbReference type="GeneID" id="66081208"/>
<sequence length="570" mass="65756">MTQCPTCGSEPLWDSSEPHIPESPSFLDLNHLRKITNEVAEEARRISAVADKLEEVALSARRESDRWRAILKSYQNHALPVFRLPTEVLTLIFGRCVEQDGTGHVFSCHSMPWKLARTCRYWRSVALSTPSLWNVVRLTSSRAVQRPHAVEMLRIWLERSQPLPISCLITLGDLTLKELELEVLVTLLSHSVRWAHMDLDFRHHGDLYHRLASSDINLPLLVSLRMRVKMLSPHPAFSEHWGHLPNRWTAPKLTEVSVSLLDRQGFIPIFVIPWSQLTELSWSTSLKSFLEIGATFSHLQYCMIDIDPPYPTSVTDIPKQFSLPQLRHLHLSGDLLSVFYFINHISLPVLEDLALDFWEQISAVSHHLLSALGRLRTLQYLSVPLAIFDCRDAPALSESFGSIRELSLVLSTEESYDQALPHFLHSRILQKLEILHLTFRGDPEKASRSFEDTLDLVETRCRPTVSSSTPCTTLKALSVEFLKYPNFATHHELVHSEPFSRLLRLQKDGLVLLGHVVEGRWHTSYRDTHWNPGDVTRAERRWHRFGRTDWLFKPEFEDYRWQIQAMCMMA</sequence>
<dbReference type="SUPFAM" id="SSF52058">
    <property type="entry name" value="L domain-like"/>
    <property type="match status" value="1"/>
</dbReference>
<gene>
    <name evidence="1" type="ORF">E1B28_012133</name>
</gene>
<evidence type="ECO:0000313" key="1">
    <source>
        <dbReference type="EMBL" id="KAG7088108.1"/>
    </source>
</evidence>
<dbReference type="EMBL" id="CM032188">
    <property type="protein sequence ID" value="KAG7088108.1"/>
    <property type="molecule type" value="Genomic_DNA"/>
</dbReference>
<comment type="caution">
    <text evidence="1">The sequence shown here is derived from an EMBL/GenBank/DDBJ whole genome shotgun (WGS) entry which is preliminary data.</text>
</comment>
<dbReference type="RefSeq" id="XP_043004579.1">
    <property type="nucleotide sequence ID" value="XM_043157213.1"/>
</dbReference>
<dbReference type="AlphaFoldDB" id="A0A9P7RS64"/>
<dbReference type="Gene3D" id="1.20.1280.50">
    <property type="match status" value="1"/>
</dbReference>